<dbReference type="InterPro" id="IPR013022">
    <property type="entry name" value="Xyl_isomerase-like_TIM-brl"/>
</dbReference>
<reference evidence="6 7" key="1">
    <citation type="submission" date="2018-10" db="EMBL/GenBank/DDBJ databases">
        <title>Fifty Aureobasidium pullulans genomes reveal a recombining polyextremotolerant generalist.</title>
        <authorList>
            <person name="Gostincar C."/>
            <person name="Turk M."/>
            <person name="Zajc J."/>
            <person name="Gunde-Cimerman N."/>
        </authorList>
    </citation>
    <scope>NUCLEOTIDE SEQUENCE [LARGE SCALE GENOMIC DNA]</scope>
    <source>
        <strain evidence="4 7">EXF-10659</strain>
        <strain evidence="3 9">EXF-10751</strain>
        <strain evidence="2 6">EXF-11318</strain>
        <strain evidence="5 8">EXF-3519</strain>
    </source>
</reference>
<gene>
    <name evidence="5" type="ORF">D6C85_05766</name>
    <name evidence="4" type="ORF">D6D19_03749</name>
    <name evidence="3" type="ORF">D6D20_09265</name>
    <name evidence="2" type="ORF">D6D24_03117</name>
</gene>
<evidence type="ECO:0000313" key="2">
    <source>
        <dbReference type="EMBL" id="THW18909.1"/>
    </source>
</evidence>
<evidence type="ECO:0000313" key="7">
    <source>
        <dbReference type="Proteomes" id="UP000308802"/>
    </source>
</evidence>
<dbReference type="AlphaFoldDB" id="A0A4S8W1M4"/>
<dbReference type="Proteomes" id="UP000308014">
    <property type="component" value="Unassembled WGS sequence"/>
</dbReference>
<dbReference type="Proteomes" id="UP000308802">
    <property type="component" value="Unassembled WGS sequence"/>
</dbReference>
<dbReference type="Proteomes" id="UP000309734">
    <property type="component" value="Unassembled WGS sequence"/>
</dbReference>
<dbReference type="EMBL" id="QZAN01000178">
    <property type="protein sequence ID" value="THW55729.1"/>
    <property type="molecule type" value="Genomic_DNA"/>
</dbReference>
<evidence type="ECO:0000259" key="1">
    <source>
        <dbReference type="Pfam" id="PF01261"/>
    </source>
</evidence>
<comment type="caution">
    <text evidence="2">The sequence shown here is derived from an EMBL/GenBank/DDBJ whole genome shotgun (WGS) entry which is preliminary data.</text>
</comment>
<dbReference type="Gene3D" id="3.20.20.150">
    <property type="entry name" value="Divalent-metal-dependent TIM barrel enzymes"/>
    <property type="match status" value="1"/>
</dbReference>
<evidence type="ECO:0000313" key="4">
    <source>
        <dbReference type="EMBL" id="THW75768.1"/>
    </source>
</evidence>
<dbReference type="Pfam" id="PF01261">
    <property type="entry name" value="AP_endonuc_2"/>
    <property type="match status" value="1"/>
</dbReference>
<dbReference type="GO" id="GO:0016853">
    <property type="term" value="F:isomerase activity"/>
    <property type="evidence" value="ECO:0007669"/>
    <property type="project" value="UniProtKB-KW"/>
</dbReference>
<feature type="domain" description="Xylose isomerase-like TIM barrel" evidence="1">
    <location>
        <begin position="29"/>
        <end position="338"/>
    </location>
</feature>
<organism evidence="2 6">
    <name type="scientific">Aureobasidium pullulans</name>
    <name type="common">Black yeast</name>
    <name type="synonym">Pullularia pullulans</name>
    <dbReference type="NCBI Taxonomy" id="5580"/>
    <lineage>
        <taxon>Eukaryota</taxon>
        <taxon>Fungi</taxon>
        <taxon>Dikarya</taxon>
        <taxon>Ascomycota</taxon>
        <taxon>Pezizomycotina</taxon>
        <taxon>Dothideomycetes</taxon>
        <taxon>Dothideomycetidae</taxon>
        <taxon>Dothideales</taxon>
        <taxon>Saccotheciaceae</taxon>
        <taxon>Aureobasidium</taxon>
    </lineage>
</organism>
<dbReference type="EMBL" id="QZAO01000085">
    <property type="protein sequence ID" value="THW75768.1"/>
    <property type="molecule type" value="Genomic_DNA"/>
</dbReference>
<dbReference type="PANTHER" id="PTHR12110:SF57">
    <property type="entry name" value="DIOXYGENASE, PUTATIVE-RELATED"/>
    <property type="match status" value="1"/>
</dbReference>
<evidence type="ECO:0000313" key="8">
    <source>
        <dbReference type="Proteomes" id="UP000309734"/>
    </source>
</evidence>
<evidence type="ECO:0000313" key="3">
    <source>
        <dbReference type="EMBL" id="THW55729.1"/>
    </source>
</evidence>
<name>A0A4S8W1M4_AURPU</name>
<protein>
    <submittedName>
        <fullName evidence="2">Xylose isomerase-like protein</fullName>
    </submittedName>
</protein>
<sequence length="350" mass="39555">MASTIKYQPAIASMSLGRAWVHDFEKKIKAASTSGFKGIEIFYEDLEYLVKDLPPPSTDQSRPPTRSQLMAAATKARRICDGNSLTIIGLQPFLFYEGLKDRQQHDRLIEKLHVWFDIVDILGTNIIQIPSNFLPKDQLTGDMATIVADMVEVADLGSKRTRPIRFAYENLCWGTSVDTWEAAWDIVQKVDRPNFGMCLDTFNIAGRVWADPASPTGMVEAAEAALTASLDRLVKTIDVNKVFYIQVVDAERIDPPLDDKHPYHVDGQPSRMSWSRNARCFIYETERNAYLPVERVARAIIEGLGYQGHVSMELFSRTLSESEQSIPESHAQRGIEAWKKFEQALNLNQD</sequence>
<dbReference type="EMBL" id="QZBS01000178">
    <property type="protein sequence ID" value="THZ70708.1"/>
    <property type="molecule type" value="Genomic_DNA"/>
</dbReference>
<keyword evidence="2" id="KW-0413">Isomerase</keyword>
<evidence type="ECO:0000313" key="6">
    <source>
        <dbReference type="Proteomes" id="UP000308014"/>
    </source>
</evidence>
<dbReference type="SUPFAM" id="SSF51658">
    <property type="entry name" value="Xylose isomerase-like"/>
    <property type="match status" value="1"/>
</dbReference>
<proteinExistence type="predicted"/>
<evidence type="ECO:0000313" key="5">
    <source>
        <dbReference type="EMBL" id="THZ70708.1"/>
    </source>
</evidence>
<dbReference type="Proteomes" id="UP000310421">
    <property type="component" value="Unassembled WGS sequence"/>
</dbReference>
<dbReference type="InterPro" id="IPR036237">
    <property type="entry name" value="Xyl_isomerase-like_sf"/>
</dbReference>
<dbReference type="InterPro" id="IPR050312">
    <property type="entry name" value="IolE/XylAMocC-like"/>
</dbReference>
<evidence type="ECO:0000313" key="9">
    <source>
        <dbReference type="Proteomes" id="UP000310421"/>
    </source>
</evidence>
<dbReference type="PANTHER" id="PTHR12110">
    <property type="entry name" value="HYDROXYPYRUVATE ISOMERASE"/>
    <property type="match status" value="1"/>
</dbReference>
<dbReference type="EMBL" id="QZAJ01000075">
    <property type="protein sequence ID" value="THW18909.1"/>
    <property type="molecule type" value="Genomic_DNA"/>
</dbReference>
<accession>A0A4S8W1M4</accession>